<evidence type="ECO:0000313" key="2">
    <source>
        <dbReference type="Proteomes" id="UP000799118"/>
    </source>
</evidence>
<dbReference type="InterPro" id="IPR008220">
    <property type="entry name" value="HAT_MetX-like"/>
</dbReference>
<gene>
    <name evidence="1" type="ORF">BT96DRAFT_988759</name>
</gene>
<proteinExistence type="predicted"/>
<dbReference type="EMBL" id="ML769411">
    <property type="protein sequence ID" value="KAE9405211.1"/>
    <property type="molecule type" value="Genomic_DNA"/>
</dbReference>
<dbReference type="Gene3D" id="3.40.50.1820">
    <property type="entry name" value="alpha/beta hydrolase"/>
    <property type="match status" value="1"/>
</dbReference>
<organism evidence="1 2">
    <name type="scientific">Gymnopus androsaceus JB14</name>
    <dbReference type="NCBI Taxonomy" id="1447944"/>
    <lineage>
        <taxon>Eukaryota</taxon>
        <taxon>Fungi</taxon>
        <taxon>Dikarya</taxon>
        <taxon>Basidiomycota</taxon>
        <taxon>Agaricomycotina</taxon>
        <taxon>Agaricomycetes</taxon>
        <taxon>Agaricomycetidae</taxon>
        <taxon>Agaricales</taxon>
        <taxon>Marasmiineae</taxon>
        <taxon>Omphalotaceae</taxon>
        <taxon>Gymnopus</taxon>
    </lineage>
</organism>
<dbReference type="GO" id="GO:0016747">
    <property type="term" value="F:acyltransferase activity, transferring groups other than amino-acyl groups"/>
    <property type="evidence" value="ECO:0007669"/>
    <property type="project" value="InterPro"/>
</dbReference>
<dbReference type="PANTHER" id="PTHR32268:SF15">
    <property type="entry name" value="HOMOSERINE ACETYLTRANSFERASE FAMILY PROTEIN (AFU_ORTHOLOGUE AFUA_1G15350)"/>
    <property type="match status" value="1"/>
</dbReference>
<sequence>MSSSEGVLKYRLGNWELQSGQVIPNAEIAYKTFGDASSPSIIYPTWFSGAIADNEWLIGDDKALNPQKYYIIIPALFGNAQHKLVTEHLGITHARAVLGWSMAASQAYQWVTQYPDFVDLAIPFCGAAKVSIHNTVFLESLKGALLAVKKQCTAGACKGGFLAPGEYRTWSAEEKDVGLKAFGRVYAGWGFSQTFYRQKIYESVLGFKGLEDFLVNFWEKWATSKDPENLLAMVYTWQAADCSKQEPYNGDFRAAMQAIKAKMLVLPGKTDLYFPPEDSEIEVENMREGVGKMMVIPSVWGHWAGGPGGSLEDVQWLDERLREFGLGDVQGIDEQLKELSLRPLPKSKL</sequence>
<dbReference type="SUPFAM" id="SSF53474">
    <property type="entry name" value="alpha/beta-Hydrolases"/>
    <property type="match status" value="1"/>
</dbReference>
<keyword evidence="2" id="KW-1185">Reference proteome</keyword>
<dbReference type="InterPro" id="IPR029058">
    <property type="entry name" value="AB_hydrolase_fold"/>
</dbReference>
<dbReference type="Proteomes" id="UP000799118">
    <property type="component" value="Unassembled WGS sequence"/>
</dbReference>
<protein>
    <submittedName>
        <fullName evidence="1">Homoserine acetyltransferase family protein</fullName>
    </submittedName>
</protein>
<accession>A0A6A4I400</accession>
<reference evidence="1" key="1">
    <citation type="journal article" date="2019" name="Environ. Microbiol.">
        <title>Fungal ecological strategies reflected in gene transcription - a case study of two litter decomposers.</title>
        <authorList>
            <person name="Barbi F."/>
            <person name="Kohler A."/>
            <person name="Barry K."/>
            <person name="Baskaran P."/>
            <person name="Daum C."/>
            <person name="Fauchery L."/>
            <person name="Ihrmark K."/>
            <person name="Kuo A."/>
            <person name="LaButti K."/>
            <person name="Lipzen A."/>
            <person name="Morin E."/>
            <person name="Grigoriev I.V."/>
            <person name="Henrissat B."/>
            <person name="Lindahl B."/>
            <person name="Martin F."/>
        </authorList>
    </citation>
    <scope>NUCLEOTIDE SEQUENCE</scope>
    <source>
        <strain evidence="1">JB14</strain>
    </source>
</reference>
<dbReference type="AlphaFoldDB" id="A0A6A4I400"/>
<evidence type="ECO:0000313" key="1">
    <source>
        <dbReference type="EMBL" id="KAE9405211.1"/>
    </source>
</evidence>
<dbReference type="PANTHER" id="PTHR32268">
    <property type="entry name" value="HOMOSERINE O-ACETYLTRANSFERASE"/>
    <property type="match status" value="1"/>
</dbReference>
<name>A0A6A4I400_9AGAR</name>
<dbReference type="OrthoDB" id="9972683at2759"/>